<dbReference type="EnsemblPlants" id="KQK03036">
    <property type="protein sequence ID" value="KQK03036"/>
    <property type="gene ID" value="BRADI_2g05163v3"/>
</dbReference>
<dbReference type="Gramene" id="KQK03036">
    <property type="protein sequence ID" value="KQK03036"/>
    <property type="gene ID" value="BRADI_2g05163v3"/>
</dbReference>
<name>A0A0Q3IRP2_BRADI</name>
<reference evidence="1" key="2">
    <citation type="submission" date="2017-06" db="EMBL/GenBank/DDBJ databases">
        <title>WGS assembly of Brachypodium distachyon.</title>
        <authorList>
            <consortium name="The International Brachypodium Initiative"/>
            <person name="Lucas S."/>
            <person name="Harmon-Smith M."/>
            <person name="Lail K."/>
            <person name="Tice H."/>
            <person name="Grimwood J."/>
            <person name="Bruce D."/>
            <person name="Barry K."/>
            <person name="Shu S."/>
            <person name="Lindquist E."/>
            <person name="Wang M."/>
            <person name="Pitluck S."/>
            <person name="Vogel J.P."/>
            <person name="Garvin D.F."/>
            <person name="Mockler T.C."/>
            <person name="Schmutz J."/>
            <person name="Rokhsar D."/>
            <person name="Bevan M.W."/>
        </authorList>
    </citation>
    <scope>NUCLEOTIDE SEQUENCE</scope>
    <source>
        <strain evidence="1">Bd21</strain>
    </source>
</reference>
<proteinExistence type="predicted"/>
<reference evidence="2" key="3">
    <citation type="submission" date="2018-08" db="UniProtKB">
        <authorList>
            <consortium name="EnsemblPlants"/>
        </authorList>
    </citation>
    <scope>IDENTIFICATION</scope>
    <source>
        <strain evidence="2">cv. Bd21</strain>
    </source>
</reference>
<reference evidence="1 2" key="1">
    <citation type="journal article" date="2010" name="Nature">
        <title>Genome sequencing and analysis of the model grass Brachypodium distachyon.</title>
        <authorList>
            <consortium name="International Brachypodium Initiative"/>
        </authorList>
    </citation>
    <scope>NUCLEOTIDE SEQUENCE [LARGE SCALE GENOMIC DNA]</scope>
    <source>
        <strain evidence="1 2">Bd21</strain>
    </source>
</reference>
<evidence type="ECO:0000313" key="1">
    <source>
        <dbReference type="EMBL" id="KQK03036.1"/>
    </source>
</evidence>
<dbReference type="InParanoid" id="A0A0Q3IRP2"/>
<dbReference type="AlphaFoldDB" id="A0A0Q3IRP2"/>
<gene>
    <name evidence="1" type="ORF">BRADI_2g05163v3</name>
</gene>
<dbReference type="Proteomes" id="UP000008810">
    <property type="component" value="Chromosome 2"/>
</dbReference>
<accession>A0A0Q3IRP2</accession>
<protein>
    <submittedName>
        <fullName evidence="1 2">Uncharacterized protein</fullName>
    </submittedName>
</protein>
<keyword evidence="3" id="KW-1185">Reference proteome</keyword>
<evidence type="ECO:0000313" key="2">
    <source>
        <dbReference type="EnsemblPlants" id="KQK03036"/>
    </source>
</evidence>
<sequence length="78" mass="9297">MNRKSCSCYFRPVNFEPILLSLGLEDETSRLCPVCLCRFSLYYPYPQKKEIQACHSSQQARWTDHAFYQNTFHEIDIK</sequence>
<organism evidence="1">
    <name type="scientific">Brachypodium distachyon</name>
    <name type="common">Purple false brome</name>
    <name type="synonym">Trachynia distachya</name>
    <dbReference type="NCBI Taxonomy" id="15368"/>
    <lineage>
        <taxon>Eukaryota</taxon>
        <taxon>Viridiplantae</taxon>
        <taxon>Streptophyta</taxon>
        <taxon>Embryophyta</taxon>
        <taxon>Tracheophyta</taxon>
        <taxon>Spermatophyta</taxon>
        <taxon>Magnoliopsida</taxon>
        <taxon>Liliopsida</taxon>
        <taxon>Poales</taxon>
        <taxon>Poaceae</taxon>
        <taxon>BOP clade</taxon>
        <taxon>Pooideae</taxon>
        <taxon>Stipodae</taxon>
        <taxon>Brachypodieae</taxon>
        <taxon>Brachypodium</taxon>
    </lineage>
</organism>
<dbReference type="EMBL" id="CM000881">
    <property type="protein sequence ID" value="KQK03036.1"/>
    <property type="molecule type" value="Genomic_DNA"/>
</dbReference>
<evidence type="ECO:0000313" key="3">
    <source>
        <dbReference type="Proteomes" id="UP000008810"/>
    </source>
</evidence>